<gene>
    <name evidence="2" type="ORF">NPIL_660081</name>
</gene>
<dbReference type="AlphaFoldDB" id="A0A8X6IJ82"/>
<sequence length="173" mass="19168">MASADLVLPPPSDGIPGRWQAVPDTEILAHEVDGYVTFSIRLHEAILSLNPKSKPDLWTPSSSENDESIGGKSGRNYRYPSTTDRLHLYRRHFTAGARDTKYSDPFGTPFASQVSKRFLDRTNLEFSNFLHSGRHLIEQLIFGMTPTGHLLKLHFADDAGGWGGAVLLHPGID</sequence>
<name>A0A8X6IJ82_NEPPI</name>
<protein>
    <submittedName>
        <fullName evidence="2">Uncharacterized protein</fullName>
    </submittedName>
</protein>
<proteinExistence type="predicted"/>
<dbReference type="Proteomes" id="UP000887013">
    <property type="component" value="Unassembled WGS sequence"/>
</dbReference>
<evidence type="ECO:0000313" key="2">
    <source>
        <dbReference type="EMBL" id="GFS47366.1"/>
    </source>
</evidence>
<organism evidence="2 3">
    <name type="scientific">Nephila pilipes</name>
    <name type="common">Giant wood spider</name>
    <name type="synonym">Nephila maculata</name>
    <dbReference type="NCBI Taxonomy" id="299642"/>
    <lineage>
        <taxon>Eukaryota</taxon>
        <taxon>Metazoa</taxon>
        <taxon>Ecdysozoa</taxon>
        <taxon>Arthropoda</taxon>
        <taxon>Chelicerata</taxon>
        <taxon>Arachnida</taxon>
        <taxon>Araneae</taxon>
        <taxon>Araneomorphae</taxon>
        <taxon>Entelegynae</taxon>
        <taxon>Araneoidea</taxon>
        <taxon>Nephilidae</taxon>
        <taxon>Nephila</taxon>
    </lineage>
</organism>
<comment type="caution">
    <text evidence="2">The sequence shown here is derived from an EMBL/GenBank/DDBJ whole genome shotgun (WGS) entry which is preliminary data.</text>
</comment>
<reference evidence="2" key="1">
    <citation type="submission" date="2020-08" db="EMBL/GenBank/DDBJ databases">
        <title>Multicomponent nature underlies the extraordinary mechanical properties of spider dragline silk.</title>
        <authorList>
            <person name="Kono N."/>
            <person name="Nakamura H."/>
            <person name="Mori M."/>
            <person name="Yoshida Y."/>
            <person name="Ohtoshi R."/>
            <person name="Malay A.D."/>
            <person name="Moran D.A.P."/>
            <person name="Tomita M."/>
            <person name="Numata K."/>
            <person name="Arakawa K."/>
        </authorList>
    </citation>
    <scope>NUCLEOTIDE SEQUENCE</scope>
</reference>
<evidence type="ECO:0000313" key="3">
    <source>
        <dbReference type="Proteomes" id="UP000887013"/>
    </source>
</evidence>
<feature type="region of interest" description="Disordered" evidence="1">
    <location>
        <begin position="56"/>
        <end position="76"/>
    </location>
</feature>
<evidence type="ECO:0000256" key="1">
    <source>
        <dbReference type="SAM" id="MobiDB-lite"/>
    </source>
</evidence>
<keyword evidence="3" id="KW-1185">Reference proteome</keyword>
<dbReference type="EMBL" id="BMAW01044987">
    <property type="protein sequence ID" value="GFS47366.1"/>
    <property type="molecule type" value="Genomic_DNA"/>
</dbReference>
<dbReference type="OrthoDB" id="6472662at2759"/>
<accession>A0A8X6IJ82</accession>